<dbReference type="OrthoDB" id="5061092at2"/>
<sequence length="264" mass="28157">MDDRTNAELTSLRARAYGPGAGLVDDREALDRLAELEELSLAERAPTPPRSEETSAPDAAGEPVRGTDPEVSIDGVLLGVDAEEDPPEPRAPLIWWTRRRIAAVGAFGLIAVIVAVAAISAAFTYRLQADPREIAVLQIDPGVEWPEMMGNRPEGSEIFEEFYGLRALVQTQTPGFSAVDACISVIRASVVTGRSSYSNFYLGSCGVGEFPATVSMVVNAVAPDELKERFPVGTSLQFTLRGDEVVVLSAPPAPDSVDEAVDEG</sequence>
<dbReference type="RefSeq" id="WP_147892905.1">
    <property type="nucleotide sequence ID" value="NZ_BAAANR010000001.1"/>
</dbReference>
<keyword evidence="2" id="KW-0812">Transmembrane</keyword>
<keyword evidence="4" id="KW-1185">Reference proteome</keyword>
<protein>
    <submittedName>
        <fullName evidence="3">Uncharacterized protein</fullName>
    </submittedName>
</protein>
<evidence type="ECO:0000313" key="4">
    <source>
        <dbReference type="Proteomes" id="UP000321034"/>
    </source>
</evidence>
<keyword evidence="2" id="KW-0472">Membrane</keyword>
<accession>A0A5C8I2A9</accession>
<name>A0A5C8I2A9_9MICO</name>
<feature type="transmembrane region" description="Helical" evidence="2">
    <location>
        <begin position="101"/>
        <end position="123"/>
    </location>
</feature>
<organism evidence="3 4">
    <name type="scientific">Microbacterium hatanonis</name>
    <dbReference type="NCBI Taxonomy" id="404366"/>
    <lineage>
        <taxon>Bacteria</taxon>
        <taxon>Bacillati</taxon>
        <taxon>Actinomycetota</taxon>
        <taxon>Actinomycetes</taxon>
        <taxon>Micrococcales</taxon>
        <taxon>Microbacteriaceae</taxon>
        <taxon>Microbacterium</taxon>
    </lineage>
</organism>
<evidence type="ECO:0000313" key="3">
    <source>
        <dbReference type="EMBL" id="TXK12164.1"/>
    </source>
</evidence>
<proteinExistence type="predicted"/>
<evidence type="ECO:0000256" key="1">
    <source>
        <dbReference type="SAM" id="MobiDB-lite"/>
    </source>
</evidence>
<gene>
    <name evidence="3" type="ORF">FVP77_01335</name>
</gene>
<evidence type="ECO:0000256" key="2">
    <source>
        <dbReference type="SAM" id="Phobius"/>
    </source>
</evidence>
<reference evidence="3 4" key="1">
    <citation type="submission" date="2019-08" db="EMBL/GenBank/DDBJ databases">
        <authorList>
            <person name="Dong K."/>
        </authorList>
    </citation>
    <scope>NUCLEOTIDE SEQUENCE [LARGE SCALE GENOMIC DNA]</scope>
    <source>
        <strain evidence="3 4">JCM14558</strain>
    </source>
</reference>
<comment type="caution">
    <text evidence="3">The sequence shown here is derived from an EMBL/GenBank/DDBJ whole genome shotgun (WGS) entry which is preliminary data.</text>
</comment>
<feature type="region of interest" description="Disordered" evidence="1">
    <location>
        <begin position="38"/>
        <end position="70"/>
    </location>
</feature>
<dbReference type="AlphaFoldDB" id="A0A5C8I2A9"/>
<dbReference type="Proteomes" id="UP000321034">
    <property type="component" value="Unassembled WGS sequence"/>
</dbReference>
<keyword evidence="2" id="KW-1133">Transmembrane helix</keyword>
<dbReference type="EMBL" id="VRSV01000001">
    <property type="protein sequence ID" value="TXK12164.1"/>
    <property type="molecule type" value="Genomic_DNA"/>
</dbReference>